<evidence type="ECO:0000313" key="2">
    <source>
        <dbReference type="Proteomes" id="UP000251431"/>
    </source>
</evidence>
<proteinExistence type="predicted"/>
<gene>
    <name evidence="1" type="ORF">NCTC7582_05229</name>
</gene>
<evidence type="ECO:0000313" key="1">
    <source>
        <dbReference type="EMBL" id="SPU40685.1"/>
    </source>
</evidence>
<accession>A0A2X1BX34</accession>
<reference evidence="1 2" key="1">
    <citation type="submission" date="2018-06" db="EMBL/GenBank/DDBJ databases">
        <authorList>
            <consortium name="Pathogen Informatics"/>
            <person name="Doyle S."/>
        </authorList>
    </citation>
    <scope>NUCLEOTIDE SEQUENCE [LARGE SCALE GENOMIC DNA]</scope>
    <source>
        <strain evidence="1 2">NCTC7582</strain>
    </source>
</reference>
<dbReference type="EMBL" id="UAQE01000009">
    <property type="protein sequence ID" value="SPU40685.1"/>
    <property type="molecule type" value="Genomic_DNA"/>
</dbReference>
<dbReference type="RefSeq" id="WP_112118928.1">
    <property type="nucleotide sequence ID" value="NZ_UAQE01000009.1"/>
</dbReference>
<dbReference type="AlphaFoldDB" id="A0A2X1BX34"/>
<protein>
    <submittedName>
        <fullName evidence="1">Uncharacterized protein</fullName>
    </submittedName>
</protein>
<organism evidence="1 2">
    <name type="scientific">Lysinibacillus capsici</name>
    <dbReference type="NCBI Taxonomy" id="2115968"/>
    <lineage>
        <taxon>Bacteria</taxon>
        <taxon>Bacillati</taxon>
        <taxon>Bacillota</taxon>
        <taxon>Bacilli</taxon>
        <taxon>Bacillales</taxon>
        <taxon>Bacillaceae</taxon>
        <taxon>Lysinibacillus</taxon>
    </lineage>
</organism>
<name>A0A2X1BX34_9BACI</name>
<dbReference type="Proteomes" id="UP000251431">
    <property type="component" value="Unassembled WGS sequence"/>
</dbReference>
<sequence length="84" mass="9583">MDKFPLNIKNMNLPISTRIPLTKDDSLNDIMDTLDEVGEGNFYSKNLALAAYIIVFSEPSSQGIDNYLDKYQSHLPKNCRDTRN</sequence>